<dbReference type="HAMAP" id="MF_00735">
    <property type="entry name" value="Methyltr_PrmA"/>
    <property type="match status" value="1"/>
</dbReference>
<dbReference type="GO" id="GO:0032259">
    <property type="term" value="P:methylation"/>
    <property type="evidence" value="ECO:0007669"/>
    <property type="project" value="UniProtKB-KW"/>
</dbReference>
<dbReference type="PANTHER" id="PTHR43648">
    <property type="entry name" value="ELECTRON TRANSFER FLAVOPROTEIN BETA SUBUNIT LYSINE METHYLTRANSFERASE"/>
    <property type="match status" value="1"/>
</dbReference>
<dbReference type="EMBL" id="JAVRHT010000035">
    <property type="protein sequence ID" value="MDT0632689.1"/>
    <property type="molecule type" value="Genomic_DNA"/>
</dbReference>
<evidence type="ECO:0000256" key="5">
    <source>
        <dbReference type="ARBA" id="ARBA00022691"/>
    </source>
</evidence>
<dbReference type="SUPFAM" id="SSF53335">
    <property type="entry name" value="S-adenosyl-L-methionine-dependent methyltransferases"/>
    <property type="match status" value="1"/>
</dbReference>
<evidence type="ECO:0000313" key="8">
    <source>
        <dbReference type="Proteomes" id="UP001267426"/>
    </source>
</evidence>
<dbReference type="InterPro" id="IPR050078">
    <property type="entry name" value="Ribosomal_L11_MeTrfase_PrmA"/>
</dbReference>
<dbReference type="PIRSF" id="PIRSF000401">
    <property type="entry name" value="RPL11_MTase"/>
    <property type="match status" value="1"/>
</dbReference>
<comment type="caution">
    <text evidence="7">The sequence shown here is derived from an EMBL/GenBank/DDBJ whole genome shotgun (WGS) entry which is preliminary data.</text>
</comment>
<keyword evidence="5 6" id="KW-0949">S-adenosyl-L-methionine</keyword>
<dbReference type="EC" id="2.1.1.-" evidence="6"/>
<feature type="binding site" evidence="6">
    <location>
        <position position="146"/>
    </location>
    <ligand>
        <name>S-adenosyl-L-methionine</name>
        <dbReference type="ChEBI" id="CHEBI:59789"/>
    </ligand>
</feature>
<evidence type="ECO:0000256" key="4">
    <source>
        <dbReference type="ARBA" id="ARBA00022679"/>
    </source>
</evidence>
<reference evidence="7 8" key="1">
    <citation type="submission" date="2023-09" db="EMBL/GenBank/DDBJ databases">
        <authorList>
            <person name="Rey-Velasco X."/>
        </authorList>
    </citation>
    <scope>NUCLEOTIDE SEQUENCE [LARGE SCALE GENOMIC DNA]</scope>
    <source>
        <strain evidence="7 8">F394</strain>
    </source>
</reference>
<evidence type="ECO:0000256" key="2">
    <source>
        <dbReference type="ARBA" id="ARBA00022490"/>
    </source>
</evidence>
<dbReference type="GO" id="GO:0005840">
    <property type="term" value="C:ribosome"/>
    <property type="evidence" value="ECO:0007669"/>
    <property type="project" value="UniProtKB-KW"/>
</dbReference>
<keyword evidence="7" id="KW-0687">Ribonucleoprotein</keyword>
<dbReference type="Proteomes" id="UP001267426">
    <property type="component" value="Unassembled WGS sequence"/>
</dbReference>
<accession>A0ABU3BTS1</accession>
<keyword evidence="3 6" id="KW-0489">Methyltransferase</keyword>
<keyword evidence="7" id="KW-0689">Ribosomal protein</keyword>
<keyword evidence="2 6" id="KW-0963">Cytoplasm</keyword>
<dbReference type="NCBIfam" id="NF001785">
    <property type="entry name" value="PRK00517.2-2"/>
    <property type="match status" value="1"/>
</dbReference>
<evidence type="ECO:0000256" key="3">
    <source>
        <dbReference type="ARBA" id="ARBA00022603"/>
    </source>
</evidence>
<feature type="binding site" evidence="6">
    <location>
        <position position="168"/>
    </location>
    <ligand>
        <name>S-adenosyl-L-methionine</name>
        <dbReference type="ChEBI" id="CHEBI:59789"/>
    </ligand>
</feature>
<dbReference type="Pfam" id="PF06325">
    <property type="entry name" value="PrmA"/>
    <property type="match status" value="1"/>
</dbReference>
<protein>
    <recommendedName>
        <fullName evidence="6">Ribosomal protein L11 methyltransferase</fullName>
        <shortName evidence="6">L11 Mtase</shortName>
        <ecNumber evidence="6">2.1.1.-</ecNumber>
    </recommendedName>
</protein>
<evidence type="ECO:0000256" key="1">
    <source>
        <dbReference type="ARBA" id="ARBA00009741"/>
    </source>
</evidence>
<comment type="subcellular location">
    <subcellularLocation>
        <location evidence="6">Cytoplasm</location>
    </subcellularLocation>
</comment>
<evidence type="ECO:0000313" key="7">
    <source>
        <dbReference type="EMBL" id="MDT0632689.1"/>
    </source>
</evidence>
<dbReference type="CDD" id="cd02440">
    <property type="entry name" value="AdoMet_MTases"/>
    <property type="match status" value="1"/>
</dbReference>
<comment type="similarity">
    <text evidence="1 6">Belongs to the methyltransferase superfamily. PrmA family.</text>
</comment>
<dbReference type="InterPro" id="IPR004498">
    <property type="entry name" value="Ribosomal_PrmA_MeTrfase"/>
</dbReference>
<dbReference type="RefSeq" id="WP_311664816.1">
    <property type="nucleotide sequence ID" value="NZ_JAVRHT010000035.1"/>
</dbReference>
<proteinExistence type="inferred from homology"/>
<feature type="binding site" evidence="6">
    <location>
        <position position="125"/>
    </location>
    <ligand>
        <name>S-adenosyl-L-methionine</name>
        <dbReference type="ChEBI" id="CHEBI:59789"/>
    </ligand>
</feature>
<dbReference type="InterPro" id="IPR029063">
    <property type="entry name" value="SAM-dependent_MTases_sf"/>
</dbReference>
<dbReference type="Gene3D" id="3.40.50.150">
    <property type="entry name" value="Vaccinia Virus protein VP39"/>
    <property type="match status" value="1"/>
</dbReference>
<sequence length="277" mass="29722">MPDTLRLTLTVSPDAREALVADLADWGFDAFEETDDGVVAYAPVARWDAPTREAVDRRVGGAGWRAETVEDQDWNATWEASLEPVVAGPFVVAPSWADLGPEHDGRTRLTVDPKMAFGTGYHESTRLVLRLLPDIVLPDARVLDVGTGTGILSIAALALGASSALGVDIDPWSVTNGDENATRNGVQDRFEVREGSLDVVPEDGFDLVLANIIRSVLVPMLPDLVQKATPRAPIVLAGLLVTEREALLDAAGGAGLALEHEASENEWWACVLRRDEG</sequence>
<comment type="catalytic activity">
    <reaction evidence="6">
        <text>L-lysyl-[protein] + 3 S-adenosyl-L-methionine = N(6),N(6),N(6)-trimethyl-L-lysyl-[protein] + 3 S-adenosyl-L-homocysteine + 3 H(+)</text>
        <dbReference type="Rhea" id="RHEA:54192"/>
        <dbReference type="Rhea" id="RHEA-COMP:9752"/>
        <dbReference type="Rhea" id="RHEA-COMP:13826"/>
        <dbReference type="ChEBI" id="CHEBI:15378"/>
        <dbReference type="ChEBI" id="CHEBI:29969"/>
        <dbReference type="ChEBI" id="CHEBI:57856"/>
        <dbReference type="ChEBI" id="CHEBI:59789"/>
        <dbReference type="ChEBI" id="CHEBI:61961"/>
    </reaction>
</comment>
<evidence type="ECO:0000256" key="6">
    <source>
        <dbReference type="HAMAP-Rule" id="MF_00735"/>
    </source>
</evidence>
<name>A0ABU3BTS1_9BACT</name>
<dbReference type="GO" id="GO:0008168">
    <property type="term" value="F:methyltransferase activity"/>
    <property type="evidence" value="ECO:0007669"/>
    <property type="project" value="UniProtKB-KW"/>
</dbReference>
<gene>
    <name evidence="6 7" type="primary">prmA</name>
    <name evidence="7" type="ORF">RM540_13090</name>
</gene>
<organism evidence="7 8">
    <name type="scientific">Rubrivirga litoralis</name>
    <dbReference type="NCBI Taxonomy" id="3075598"/>
    <lineage>
        <taxon>Bacteria</taxon>
        <taxon>Pseudomonadati</taxon>
        <taxon>Rhodothermota</taxon>
        <taxon>Rhodothermia</taxon>
        <taxon>Rhodothermales</taxon>
        <taxon>Rubricoccaceae</taxon>
        <taxon>Rubrivirga</taxon>
    </lineage>
</organism>
<feature type="binding site" evidence="6">
    <location>
        <position position="211"/>
    </location>
    <ligand>
        <name>S-adenosyl-L-methionine</name>
        <dbReference type="ChEBI" id="CHEBI:59789"/>
    </ligand>
</feature>
<keyword evidence="8" id="KW-1185">Reference proteome</keyword>
<dbReference type="PANTHER" id="PTHR43648:SF1">
    <property type="entry name" value="ELECTRON TRANSFER FLAVOPROTEIN BETA SUBUNIT LYSINE METHYLTRANSFERASE"/>
    <property type="match status" value="1"/>
</dbReference>
<comment type="function">
    <text evidence="6">Methylates ribosomal protein L11.</text>
</comment>
<keyword evidence="4 6" id="KW-0808">Transferase</keyword>